<sequence length="201" mass="23431">MVIVWTADWDNKLLVAIWETCGTKFDWESAAEILGGTCTPEAIMQHLRTLTKKAEERRRQQRKTLLEAHAARAASVAKGKAKRKWGYNRTAQKRIEEMDQYDDEDEASADNKTKTSSKRYSKNSRSTESVFIDDSRATDGTRYRKSSQQTAEKKNNNRQADHWYNDNTGEKSTKGHVDDENRDKSRRRGSFWNKYVRDDRE</sequence>
<dbReference type="Proteomes" id="UP000042958">
    <property type="component" value="Unassembled WGS sequence"/>
</dbReference>
<dbReference type="EMBL" id="CDHK01000002">
    <property type="protein sequence ID" value="CEJ56672.1"/>
    <property type="molecule type" value="Genomic_DNA"/>
</dbReference>
<evidence type="ECO:0000256" key="1">
    <source>
        <dbReference type="SAM" id="MobiDB-lite"/>
    </source>
</evidence>
<accession>A0A0F7TNX0</accession>
<evidence type="ECO:0000313" key="3">
    <source>
        <dbReference type="Proteomes" id="UP000042958"/>
    </source>
</evidence>
<gene>
    <name evidence="2" type="ORF">PMG11_02873</name>
</gene>
<reference evidence="3" key="1">
    <citation type="journal article" date="2015" name="Genome Announc.">
        <title>Draft genome sequence of the fungus Penicillium brasilianum MG11.</title>
        <authorList>
            <person name="Horn F."/>
            <person name="Linde J."/>
            <person name="Mattern D.J."/>
            <person name="Walther G."/>
            <person name="Guthke R."/>
            <person name="Brakhage A.A."/>
            <person name="Valiante V."/>
        </authorList>
    </citation>
    <scope>NUCLEOTIDE SEQUENCE [LARGE SCALE GENOMIC DNA]</scope>
    <source>
        <strain evidence="3">MG11</strain>
    </source>
</reference>
<feature type="compositionally biased region" description="Basic and acidic residues" evidence="1">
    <location>
        <begin position="133"/>
        <end position="142"/>
    </location>
</feature>
<dbReference type="OrthoDB" id="4365020at2759"/>
<evidence type="ECO:0000313" key="2">
    <source>
        <dbReference type="EMBL" id="CEJ56672.1"/>
    </source>
</evidence>
<feature type="compositionally biased region" description="Basic and acidic residues" evidence="1">
    <location>
        <begin position="151"/>
        <end position="183"/>
    </location>
</feature>
<feature type="compositionally biased region" description="Acidic residues" evidence="1">
    <location>
        <begin position="98"/>
        <end position="108"/>
    </location>
</feature>
<proteinExistence type="predicted"/>
<feature type="region of interest" description="Disordered" evidence="1">
    <location>
        <begin position="98"/>
        <end position="201"/>
    </location>
</feature>
<name>A0A0F7TNX0_PENBI</name>
<keyword evidence="3" id="KW-1185">Reference proteome</keyword>
<dbReference type="AlphaFoldDB" id="A0A0F7TNX0"/>
<organism evidence="2 3">
    <name type="scientific">Penicillium brasilianum</name>
    <dbReference type="NCBI Taxonomy" id="104259"/>
    <lineage>
        <taxon>Eukaryota</taxon>
        <taxon>Fungi</taxon>
        <taxon>Dikarya</taxon>
        <taxon>Ascomycota</taxon>
        <taxon>Pezizomycotina</taxon>
        <taxon>Eurotiomycetes</taxon>
        <taxon>Eurotiomycetidae</taxon>
        <taxon>Eurotiales</taxon>
        <taxon>Aspergillaceae</taxon>
        <taxon>Penicillium</taxon>
    </lineage>
</organism>
<protein>
    <submittedName>
        <fullName evidence="2">Uncharacterized protein</fullName>
    </submittedName>
</protein>